<keyword evidence="2" id="KW-1185">Reference proteome</keyword>
<sequence>MMRNTNYSIQLGKGCGLVDETLSLLSICNADTTKESLAAYVHDNNYLARCTDRRSMDIVKLVFWPRFMKSNKNVALWLRAIRGKGLMLPQFKQLLMIYCARENAVMYDFIVQYLNEYKATNKTTLPAGCIKQFVDDLVDKGLAKWSDSVKTRNSSYIKAVLVDFDFVNRRGDILPYEVADFTILYLMHELHFEGLSDVAVWNHEDWQLFGLDKYQVGERIMELNLKGGYIAQCTGDLMTISWKYNSMEEFINGTL</sequence>
<dbReference type="Gene3D" id="1.10.3540.10">
    <property type="entry name" value="uncharacterized protein from magnetospirillum magneticum domain"/>
    <property type="match status" value="1"/>
</dbReference>
<dbReference type="Pfam" id="PF08849">
    <property type="entry name" value="BrxA"/>
    <property type="match status" value="1"/>
</dbReference>
<proteinExistence type="predicted"/>
<gene>
    <name evidence="1" type="ORF">AAAT34_00925</name>
</gene>
<evidence type="ECO:0000313" key="1">
    <source>
        <dbReference type="EMBL" id="MEQ2485613.1"/>
    </source>
</evidence>
<evidence type="ECO:0000313" key="2">
    <source>
        <dbReference type="Proteomes" id="UP001487296"/>
    </source>
</evidence>
<reference evidence="1 2" key="1">
    <citation type="submission" date="2024-04" db="EMBL/GenBank/DDBJ databases">
        <title>Human intestinal bacterial collection.</title>
        <authorList>
            <person name="Pauvert C."/>
            <person name="Hitch T.C.A."/>
            <person name="Clavel T."/>
        </authorList>
    </citation>
    <scope>NUCLEOTIDE SEQUENCE [LARGE SCALE GENOMIC DNA]</scope>
    <source>
        <strain evidence="1 2">CLA-AA-H145</strain>
    </source>
</reference>
<organism evidence="1 2">
    <name type="scientific">Hallella faecis</name>
    <dbReference type="NCBI Taxonomy" id="2841596"/>
    <lineage>
        <taxon>Bacteria</taxon>
        <taxon>Pseudomonadati</taxon>
        <taxon>Bacteroidota</taxon>
        <taxon>Bacteroidia</taxon>
        <taxon>Bacteroidales</taxon>
        <taxon>Prevotellaceae</taxon>
        <taxon>Hallella</taxon>
    </lineage>
</organism>
<accession>A0ABV1FMJ6</accession>
<dbReference type="Proteomes" id="UP001487296">
    <property type="component" value="Unassembled WGS sequence"/>
</dbReference>
<dbReference type="RefSeq" id="WP_231565995.1">
    <property type="nucleotide sequence ID" value="NZ_JAHKBE010000001.1"/>
</dbReference>
<comment type="caution">
    <text evidence="1">The sequence shown here is derived from an EMBL/GenBank/DDBJ whole genome shotgun (WGS) entry which is preliminary data.</text>
</comment>
<dbReference type="InterPro" id="IPR023137">
    <property type="entry name" value="BrxA_sf"/>
</dbReference>
<dbReference type="InterPro" id="IPR014948">
    <property type="entry name" value="BrxA"/>
</dbReference>
<name>A0ABV1FMJ6_9BACT</name>
<protein>
    <submittedName>
        <fullName evidence="1">BrxA family protein</fullName>
    </submittedName>
</protein>
<dbReference type="EMBL" id="JBBNFP010000002">
    <property type="protein sequence ID" value="MEQ2485613.1"/>
    <property type="molecule type" value="Genomic_DNA"/>
</dbReference>